<evidence type="ECO:0000256" key="7">
    <source>
        <dbReference type="ARBA" id="ARBA00022882"/>
    </source>
</evidence>
<gene>
    <name evidence="18" type="ORF">PACLA_8A079398</name>
</gene>
<dbReference type="FunFam" id="1.10.287.70:FF:000093">
    <property type="entry name" value="Calcium channel subunit Cch1"/>
    <property type="match status" value="1"/>
</dbReference>
<evidence type="ECO:0000256" key="8">
    <source>
        <dbReference type="ARBA" id="ARBA00022989"/>
    </source>
</evidence>
<feature type="transmembrane region" description="Helical" evidence="17">
    <location>
        <begin position="100"/>
        <end position="124"/>
    </location>
</feature>
<feature type="compositionally biased region" description="Basic residues" evidence="16">
    <location>
        <begin position="828"/>
        <end position="842"/>
    </location>
</feature>
<dbReference type="Gene3D" id="1.10.238.10">
    <property type="entry name" value="EF-hand"/>
    <property type="match status" value="1"/>
</dbReference>
<evidence type="ECO:0000256" key="10">
    <source>
        <dbReference type="ARBA" id="ARBA00023136"/>
    </source>
</evidence>
<evidence type="ECO:0000313" key="18">
    <source>
        <dbReference type="EMBL" id="CAB4015149.1"/>
    </source>
</evidence>
<evidence type="ECO:0000313" key="19">
    <source>
        <dbReference type="Proteomes" id="UP001152795"/>
    </source>
</evidence>
<dbReference type="Proteomes" id="UP001152795">
    <property type="component" value="Unassembled WGS sequence"/>
</dbReference>
<feature type="transmembrane region" description="Helical" evidence="17">
    <location>
        <begin position="499"/>
        <end position="527"/>
    </location>
</feature>
<dbReference type="InterPro" id="IPR044564">
    <property type="entry name" value="Na_chnl_inactivation_gate"/>
</dbReference>
<comment type="subcellular location">
    <subcellularLocation>
        <location evidence="1">Cell membrane</location>
        <topology evidence="1">Multi-pass membrane protein</topology>
    </subcellularLocation>
</comment>
<keyword evidence="4 17" id="KW-0812">Transmembrane</keyword>
<feature type="transmembrane region" description="Helical" evidence="17">
    <location>
        <begin position="296"/>
        <end position="320"/>
    </location>
</feature>
<dbReference type="Pfam" id="PF00520">
    <property type="entry name" value="Ion_trans"/>
    <property type="match status" value="2"/>
</dbReference>
<dbReference type="GO" id="GO:0086010">
    <property type="term" value="P:membrane depolarization during action potential"/>
    <property type="evidence" value="ECO:0007669"/>
    <property type="project" value="TreeGrafter"/>
</dbReference>
<organism evidence="18 19">
    <name type="scientific">Paramuricea clavata</name>
    <name type="common">Red gorgonian</name>
    <name type="synonym">Violescent sea-whip</name>
    <dbReference type="NCBI Taxonomy" id="317549"/>
    <lineage>
        <taxon>Eukaryota</taxon>
        <taxon>Metazoa</taxon>
        <taxon>Cnidaria</taxon>
        <taxon>Anthozoa</taxon>
        <taxon>Octocorallia</taxon>
        <taxon>Malacalcyonacea</taxon>
        <taxon>Plexauridae</taxon>
        <taxon>Paramuricea</taxon>
    </lineage>
</organism>
<keyword evidence="3" id="KW-1003">Cell membrane</keyword>
<dbReference type="FunFam" id="1.20.120.350:FF:000059">
    <property type="entry name" value="Sodium channel protein"/>
    <property type="match status" value="1"/>
</dbReference>
<feature type="transmembrane region" description="Helical" evidence="17">
    <location>
        <begin position="600"/>
        <end position="622"/>
    </location>
</feature>
<dbReference type="CDD" id="cd13433">
    <property type="entry name" value="Na_channel_gate"/>
    <property type="match status" value="1"/>
</dbReference>
<keyword evidence="8 17" id="KW-1133">Transmembrane helix</keyword>
<dbReference type="Gene3D" id="1.10.287.70">
    <property type="match status" value="2"/>
</dbReference>
<keyword evidence="19" id="KW-1185">Reference proteome</keyword>
<feature type="transmembrane region" description="Helical" evidence="17">
    <location>
        <begin position="69"/>
        <end position="88"/>
    </location>
</feature>
<keyword evidence="7" id="KW-0851">Voltage-gated channel</keyword>
<dbReference type="InterPro" id="IPR031649">
    <property type="entry name" value="GPHH_dom"/>
</dbReference>
<keyword evidence="2" id="KW-0813">Transport</keyword>
<keyword evidence="12" id="KW-0325">Glycoprotein</keyword>
<keyword evidence="10 17" id="KW-0472">Membrane</keyword>
<keyword evidence="11" id="KW-1015">Disulfide bond</keyword>
<accession>A0A6S7IDS7</accession>
<feature type="transmembrane region" description="Helical" evidence="17">
    <location>
        <begin position="446"/>
        <end position="464"/>
    </location>
</feature>
<protein>
    <recommendedName>
        <fullName evidence="15">Calcium-channel protein CCH1</fullName>
    </recommendedName>
</protein>
<evidence type="ECO:0000256" key="13">
    <source>
        <dbReference type="ARBA" id="ARBA00023303"/>
    </source>
</evidence>
<dbReference type="AlphaFoldDB" id="A0A6S7IDS7"/>
<feature type="transmembrane region" description="Helical" evidence="17">
    <location>
        <begin position="385"/>
        <end position="403"/>
    </location>
</feature>
<dbReference type="InterPro" id="IPR043203">
    <property type="entry name" value="VGCC_Ca_Na"/>
</dbReference>
<evidence type="ECO:0000256" key="16">
    <source>
        <dbReference type="SAM" id="MobiDB-lite"/>
    </source>
</evidence>
<dbReference type="InterPro" id="IPR003915">
    <property type="entry name" value="PKD_2"/>
</dbReference>
<keyword evidence="9" id="KW-0406">Ion transport</keyword>
<feature type="region of interest" description="Disordered" evidence="16">
    <location>
        <begin position="818"/>
        <end position="843"/>
    </location>
</feature>
<comment type="similarity">
    <text evidence="14">Belongs to the calcium channel alpha-1 subunit (TC 1.A.1.11) family.</text>
</comment>
<evidence type="ECO:0000256" key="2">
    <source>
        <dbReference type="ARBA" id="ARBA00022448"/>
    </source>
</evidence>
<evidence type="ECO:0000256" key="14">
    <source>
        <dbReference type="ARBA" id="ARBA00061395"/>
    </source>
</evidence>
<evidence type="ECO:0000256" key="15">
    <source>
        <dbReference type="ARBA" id="ARBA00067459"/>
    </source>
</evidence>
<dbReference type="GO" id="GO:0022843">
    <property type="term" value="F:voltage-gated monoatomic cation channel activity"/>
    <property type="evidence" value="ECO:0007669"/>
    <property type="project" value="UniProtKB-ARBA"/>
</dbReference>
<proteinExistence type="inferred from homology"/>
<keyword evidence="6" id="KW-0106">Calcium</keyword>
<dbReference type="PANTHER" id="PTHR10037:SF62">
    <property type="entry name" value="SODIUM CHANNEL PROTEIN 60E"/>
    <property type="match status" value="1"/>
</dbReference>
<dbReference type="InterPro" id="IPR005821">
    <property type="entry name" value="Ion_trans_dom"/>
</dbReference>
<dbReference type="PANTHER" id="PTHR10037">
    <property type="entry name" value="VOLTAGE-GATED CATION CHANNEL CALCIUM AND SODIUM"/>
    <property type="match status" value="1"/>
</dbReference>
<feature type="transmembrane region" description="Helical" evidence="17">
    <location>
        <begin position="130"/>
        <end position="148"/>
    </location>
</feature>
<dbReference type="Gene3D" id="1.20.120.350">
    <property type="entry name" value="Voltage-gated potassium channels. Chain C"/>
    <property type="match status" value="2"/>
</dbReference>
<dbReference type="GO" id="GO:0001518">
    <property type="term" value="C:voltage-gated sodium channel complex"/>
    <property type="evidence" value="ECO:0007669"/>
    <property type="project" value="TreeGrafter"/>
</dbReference>
<evidence type="ECO:0000256" key="4">
    <source>
        <dbReference type="ARBA" id="ARBA00022692"/>
    </source>
</evidence>
<dbReference type="PRINTS" id="PR01433">
    <property type="entry name" value="POLYCYSTIN2"/>
</dbReference>
<keyword evidence="5" id="KW-0677">Repeat</keyword>
<evidence type="ECO:0000256" key="11">
    <source>
        <dbReference type="ARBA" id="ARBA00023157"/>
    </source>
</evidence>
<dbReference type="GO" id="GO:0019228">
    <property type="term" value="P:neuronal action potential"/>
    <property type="evidence" value="ECO:0007669"/>
    <property type="project" value="TreeGrafter"/>
</dbReference>
<evidence type="ECO:0000256" key="3">
    <source>
        <dbReference type="ARBA" id="ARBA00022475"/>
    </source>
</evidence>
<evidence type="ECO:0000256" key="5">
    <source>
        <dbReference type="ARBA" id="ARBA00022737"/>
    </source>
</evidence>
<dbReference type="SUPFAM" id="SSF81324">
    <property type="entry name" value="Voltage-gated potassium channels"/>
    <property type="match status" value="2"/>
</dbReference>
<evidence type="ECO:0000256" key="1">
    <source>
        <dbReference type="ARBA" id="ARBA00004651"/>
    </source>
</evidence>
<dbReference type="OrthoDB" id="412748at2759"/>
<dbReference type="GO" id="GO:0005509">
    <property type="term" value="F:calcium ion binding"/>
    <property type="evidence" value="ECO:0007669"/>
    <property type="project" value="InterPro"/>
</dbReference>
<sequence length="880" mass="100556">MPNHTLTSWQIPHYTVYLLAPYIMNVFISGENSATPQDNCSETSSRLEKEWSEFRARISQIVQSKFFEWFILFVITISSICLAFEDIYLRDHKDLQHILYCLDIAFVVIFSLEFLLKLIGLGFIRYFSNGWNYLDLGIVIISILSLTVRSDLAAFRSLRTLRALRPLRAISRFEGLKIVIGSLFSAIPGISNVLLVGLLSWLIFSIMGVQLFGGKFYKCIDSSYQVLPVAQVPNKTTCLEKEFRWENSHMNYDNVLNGLVALTQVATLEGWMEIMRDAVDATGVDKQPIPENNLSAYLYFVVFIILGSFFVLNLIVGVIIDKFSRMKQLYEDTGSTGIYLSTQQIDWLNTLKKAASKKPSRTAERPKNYFRGIIFDIVTNNYFEITIIFIIGLNMGTMMLQHYGQSQHMDDVLDFLNYFFTGIFIGEAIARITALGTFYFRVGWNVFDFLVVVLSVVGMLLEALKKFDFVKLSLLRGIRAFRVTRLLRFIKVAKGIRKLTFAFVLSLPALFNICCLLVLILSIYAIVGMTSFGFVKKTGALNDVVNFETFVRSFVLLFRLMTSAGWNEVLDSLMIQSPDCDPYYLGLSNGNCGRPLFAQFYFVSFVIITHIILVNMYIAIILENFNRIYKKAKVGITDDDLDMYYSKWALYDPKATEYIHFEQLSEFVDKLNPPLRVPKSGTGGVETMDISLRSGDRVHCLDLLHALVKHLVLKEFPKGGGGYSVVMERLEERFMKAFPRRNLYAPVSTVKQKTREIKAALIIQRAVKRFKASKERARIAQNETETQRFGQIRTETHSFVQNERESSNCFQNKTETRTANLNESSVAVHRRPVHERPLKRNSSHTLTIPPIRTVQVESLARTHKVSEDLSLNSVSTDNSM</sequence>
<reference evidence="18" key="1">
    <citation type="submission" date="2020-04" db="EMBL/GenBank/DDBJ databases">
        <authorList>
            <person name="Alioto T."/>
            <person name="Alioto T."/>
            <person name="Gomez Garrido J."/>
        </authorList>
    </citation>
    <scope>NUCLEOTIDE SEQUENCE</scope>
    <source>
        <strain evidence="18">A484AB</strain>
    </source>
</reference>
<comment type="caution">
    <text evidence="18">The sequence shown here is derived from an EMBL/GenBank/DDBJ whole genome shotgun (WGS) entry which is preliminary data.</text>
</comment>
<dbReference type="EMBL" id="CACRXK020008602">
    <property type="protein sequence ID" value="CAB4015149.1"/>
    <property type="molecule type" value="Genomic_DNA"/>
</dbReference>
<evidence type="ECO:0000256" key="17">
    <source>
        <dbReference type="SAM" id="Phobius"/>
    </source>
</evidence>
<keyword evidence="13 18" id="KW-0407">Ion channel</keyword>
<dbReference type="Pfam" id="PF16905">
    <property type="entry name" value="GPHH"/>
    <property type="match status" value="1"/>
</dbReference>
<evidence type="ECO:0000256" key="9">
    <source>
        <dbReference type="ARBA" id="ARBA00023065"/>
    </source>
</evidence>
<evidence type="ECO:0000256" key="6">
    <source>
        <dbReference type="ARBA" id="ARBA00022837"/>
    </source>
</evidence>
<feature type="transmembrane region" description="Helical" evidence="17">
    <location>
        <begin position="415"/>
        <end position="440"/>
    </location>
</feature>
<dbReference type="InterPro" id="IPR027359">
    <property type="entry name" value="Volt_channel_dom_sf"/>
</dbReference>
<dbReference type="FunFam" id="1.20.120.350:FF:000009">
    <property type="entry name" value="Voltage-dependent T-type calcium channel subunit alpha"/>
    <property type="match status" value="1"/>
</dbReference>
<dbReference type="GO" id="GO:0005248">
    <property type="term" value="F:voltage-gated sodium channel activity"/>
    <property type="evidence" value="ECO:0007669"/>
    <property type="project" value="TreeGrafter"/>
</dbReference>
<evidence type="ECO:0000256" key="12">
    <source>
        <dbReference type="ARBA" id="ARBA00023180"/>
    </source>
</evidence>
<name>A0A6S7IDS7_PARCT</name>